<accession>A0A1Y0B0S9</accession>
<proteinExistence type="predicted"/>
<sequence length="93" mass="10575">MSIILNIVASGPFATQTNSRYTFRLATAQTGGGFLFACNAYCSPLVIIVVEGFFEHNLTDYYRLVEIDLKYSYPFCQCCQFPYRPRVYSCPTT</sequence>
<protein>
    <submittedName>
        <fullName evidence="1">Uncharacterized protein</fullName>
    </submittedName>
</protein>
<organism evidence="1">
    <name type="scientific">Utricularia reniformis</name>
    <dbReference type="NCBI Taxonomy" id="192314"/>
    <lineage>
        <taxon>Eukaryota</taxon>
        <taxon>Viridiplantae</taxon>
        <taxon>Streptophyta</taxon>
        <taxon>Embryophyta</taxon>
        <taxon>Tracheophyta</taxon>
        <taxon>Spermatophyta</taxon>
        <taxon>Magnoliopsida</taxon>
        <taxon>eudicotyledons</taxon>
        <taxon>Gunneridae</taxon>
        <taxon>Pentapetalae</taxon>
        <taxon>asterids</taxon>
        <taxon>lamiids</taxon>
        <taxon>Lamiales</taxon>
        <taxon>Lentibulariaceae</taxon>
        <taxon>Utricularia</taxon>
    </lineage>
</organism>
<keyword evidence="1" id="KW-0496">Mitochondrion</keyword>
<gene>
    <name evidence="1" type="ORF">AEK19_MT0808</name>
</gene>
<geneLocation type="mitochondrion" evidence="1"/>
<dbReference type="EMBL" id="KY774314">
    <property type="protein sequence ID" value="ART31045.1"/>
    <property type="molecule type" value="Genomic_DNA"/>
</dbReference>
<dbReference type="AlphaFoldDB" id="A0A1Y0B0S9"/>
<reference evidence="1" key="1">
    <citation type="submission" date="2017-03" db="EMBL/GenBank/DDBJ databases">
        <title>The mitochondrial genome of the carnivorous plant Utricularia reniformis (Lentibulariaceae): structure, comparative analysis and evolutionary landmarks.</title>
        <authorList>
            <person name="Silva S.R."/>
            <person name="Alvarenga D.O."/>
            <person name="Michael T.P."/>
            <person name="Miranda V.F.O."/>
            <person name="Varani A.M."/>
        </authorList>
    </citation>
    <scope>NUCLEOTIDE SEQUENCE</scope>
</reference>
<name>A0A1Y0B0S9_9LAMI</name>
<evidence type="ECO:0000313" key="1">
    <source>
        <dbReference type="EMBL" id="ART31045.1"/>
    </source>
</evidence>